<evidence type="ECO:0000313" key="3">
    <source>
        <dbReference type="Proteomes" id="UP000314985"/>
    </source>
</evidence>
<dbReference type="AlphaFoldDB" id="A0A4X1VAI2"/>
<reference evidence="2" key="2">
    <citation type="submission" date="2025-08" db="UniProtKB">
        <authorList>
            <consortium name="Ensembl"/>
        </authorList>
    </citation>
    <scope>IDENTIFICATION</scope>
</reference>
<dbReference type="Proteomes" id="UP000314985">
    <property type="component" value="Chromosome 1"/>
</dbReference>
<organism evidence="2 3">
    <name type="scientific">Sus scrofa</name>
    <name type="common">Pig</name>
    <dbReference type="NCBI Taxonomy" id="9823"/>
    <lineage>
        <taxon>Eukaryota</taxon>
        <taxon>Metazoa</taxon>
        <taxon>Chordata</taxon>
        <taxon>Craniata</taxon>
        <taxon>Vertebrata</taxon>
        <taxon>Euteleostomi</taxon>
        <taxon>Mammalia</taxon>
        <taxon>Eutheria</taxon>
        <taxon>Laurasiatheria</taxon>
        <taxon>Artiodactyla</taxon>
        <taxon>Suina</taxon>
        <taxon>Suidae</taxon>
        <taxon>Sus</taxon>
    </lineage>
</organism>
<sequence length="83" mass="9528">MDLVYIFNSRLEIPINQILISCSHIYSSIFCLFVFGCTHSMWKFPGQGWNPCHSSVPGRCSDNTRSLTCYITRELLYSSTLNL</sequence>
<reference evidence="2 3" key="1">
    <citation type="submission" date="2017-08" db="EMBL/GenBank/DDBJ databases">
        <title>USMARCv1.0.</title>
        <authorList>
            <person name="Hannum G.I."/>
            <person name="Koren S."/>
            <person name="Schroeder S.G."/>
            <person name="Chin S.C."/>
            <person name="Nonneman D.J."/>
            <person name="Becker S.A."/>
            <person name="Rosen B.D."/>
            <person name="Bickhart D.M."/>
            <person name="Putnam N.H."/>
            <person name="Green R.E."/>
            <person name="Tuggle C.K."/>
            <person name="Liu H."/>
            <person name="Rohrer G.A."/>
            <person name="Warr A."/>
            <person name="Hall R."/>
            <person name="Kim K."/>
            <person name="Hume D.A."/>
            <person name="Talbot R."/>
            <person name="Chow W."/>
            <person name="Howe K."/>
            <person name="Schwartz A.S."/>
            <person name="Watson M."/>
            <person name="Archibald A.L."/>
            <person name="Phillippy A.M."/>
            <person name="Smith T.P.L."/>
        </authorList>
    </citation>
    <scope>NUCLEOTIDE SEQUENCE [LARGE SCALE GENOMIC DNA]</scope>
</reference>
<proteinExistence type="predicted"/>
<name>A0A4X1VAI2_PIG</name>
<protein>
    <submittedName>
        <fullName evidence="2">Uncharacterized protein</fullName>
    </submittedName>
</protein>
<evidence type="ECO:0000256" key="1">
    <source>
        <dbReference type="SAM" id="Phobius"/>
    </source>
</evidence>
<keyword evidence="1" id="KW-0812">Transmembrane</keyword>
<keyword evidence="1" id="KW-0472">Membrane</keyword>
<keyword evidence="1" id="KW-1133">Transmembrane helix</keyword>
<evidence type="ECO:0000313" key="2">
    <source>
        <dbReference type="Ensembl" id="ENSSSCP00070038594.1"/>
    </source>
</evidence>
<feature type="transmembrane region" description="Helical" evidence="1">
    <location>
        <begin position="15"/>
        <end position="35"/>
    </location>
</feature>
<accession>A0A4X1VAI2</accession>
<dbReference type="Ensembl" id="ENSSSCT00070045791.1">
    <property type="protein sequence ID" value="ENSSSCP00070038594.1"/>
    <property type="gene ID" value="ENSSSCG00070023006.1"/>
</dbReference>